<comment type="subcellular location">
    <subcellularLocation>
        <location evidence="1">Endomembrane system</location>
        <topology evidence="1">Multi-pass membrane protein</topology>
    </subcellularLocation>
    <subcellularLocation>
        <location evidence="6">Lysosome membrane</location>
        <topology evidence="6">Multi-pass membrane protein</topology>
    </subcellularLocation>
</comment>
<protein>
    <recommendedName>
        <fullName evidence="6">Battenin</fullName>
    </recommendedName>
</protein>
<evidence type="ECO:0000256" key="1">
    <source>
        <dbReference type="ARBA" id="ARBA00004127"/>
    </source>
</evidence>
<feature type="transmembrane region" description="Helical" evidence="6">
    <location>
        <begin position="321"/>
        <end position="340"/>
    </location>
</feature>
<dbReference type="Proteomes" id="UP001177023">
    <property type="component" value="Unassembled WGS sequence"/>
</dbReference>
<comment type="caution">
    <text evidence="7">The sequence shown here is derived from an EMBL/GenBank/DDBJ whole genome shotgun (WGS) entry which is preliminary data.</text>
</comment>
<feature type="transmembrane region" description="Helical" evidence="6">
    <location>
        <begin position="110"/>
        <end position="132"/>
    </location>
</feature>
<dbReference type="GO" id="GO:0005765">
    <property type="term" value="C:lysosomal membrane"/>
    <property type="evidence" value="ECO:0007669"/>
    <property type="project" value="UniProtKB-SubCell"/>
</dbReference>
<name>A0AA36DCR3_9BILA</name>
<evidence type="ECO:0000313" key="7">
    <source>
        <dbReference type="EMBL" id="CAJ0585345.1"/>
    </source>
</evidence>
<evidence type="ECO:0000256" key="4">
    <source>
        <dbReference type="ARBA" id="ARBA00022989"/>
    </source>
</evidence>
<feature type="transmembrane region" description="Helical" evidence="6">
    <location>
        <begin position="70"/>
        <end position="90"/>
    </location>
</feature>
<feature type="transmembrane region" description="Helical" evidence="6">
    <location>
        <begin position="255"/>
        <end position="276"/>
    </location>
</feature>
<dbReference type="PIRSF" id="PIRSF015974">
    <property type="entry name" value="CLN3_BTN1"/>
    <property type="match status" value="1"/>
</dbReference>
<organism evidence="7 8">
    <name type="scientific">Mesorhabditis spiculigera</name>
    <dbReference type="NCBI Taxonomy" id="96644"/>
    <lineage>
        <taxon>Eukaryota</taxon>
        <taxon>Metazoa</taxon>
        <taxon>Ecdysozoa</taxon>
        <taxon>Nematoda</taxon>
        <taxon>Chromadorea</taxon>
        <taxon>Rhabditida</taxon>
        <taxon>Rhabditina</taxon>
        <taxon>Rhabditomorpha</taxon>
        <taxon>Rhabditoidea</taxon>
        <taxon>Rhabditidae</taxon>
        <taxon>Mesorhabditinae</taxon>
        <taxon>Mesorhabditis</taxon>
    </lineage>
</organism>
<keyword evidence="6" id="KW-0458">Lysosome</keyword>
<evidence type="ECO:0000313" key="8">
    <source>
        <dbReference type="Proteomes" id="UP001177023"/>
    </source>
</evidence>
<reference evidence="7" key="1">
    <citation type="submission" date="2023-06" db="EMBL/GenBank/DDBJ databases">
        <authorList>
            <person name="Delattre M."/>
        </authorList>
    </citation>
    <scope>NUCLEOTIDE SEQUENCE</scope>
    <source>
        <strain evidence="7">AF72</strain>
    </source>
</reference>
<sequence length="420" mass="46049">MGQPNRKNKWRSHLAFWLFGVCNNIAYSLMLGAAADIINRDKTEIEVAKNSTCLAPSQTRKCDGHQSTGIVLLANILPALAIQIMAPIFLSHRLSFTCRQLIVVGTQAGSLLLVASTKSFGWSLVGVALTSFSSGFGESTLVSLASHYPKSTLMAWSSGTGVAGISGSFLYAALTEPHMANLSPETTLHLSLFIPLIFAVAFWVILDHPGGIFALFKKQKLSAAEMIEDTSSNEKMVEAQRSTSLKERIYLIKPLLPYMIPLALVYIAEYTINQGITQFLLFDCATGLGLTRESQYRWYSVLYNMGVFISRSMVCITNMHSIVILILPILQTANLVFFYFEALNSYLPHIGITFLLILFEGLFGGASYIKTINDVHAKVPPDVREFSLAIVTISDSAGIMIAAFLAIGLHNQLCDQLAMI</sequence>
<evidence type="ECO:0000256" key="6">
    <source>
        <dbReference type="RuleBase" id="RU361113"/>
    </source>
</evidence>
<feature type="transmembrane region" description="Helical" evidence="6">
    <location>
        <begin position="346"/>
        <end position="365"/>
    </location>
</feature>
<dbReference type="InterPro" id="IPR036259">
    <property type="entry name" value="MFS_trans_sf"/>
</dbReference>
<dbReference type="PRINTS" id="PR01315">
    <property type="entry name" value="BATTENIN"/>
</dbReference>
<keyword evidence="5 6" id="KW-0472">Membrane</keyword>
<dbReference type="AlphaFoldDB" id="A0AA36DCR3"/>
<keyword evidence="3 6" id="KW-0812">Transmembrane</keyword>
<feature type="transmembrane region" description="Helical" evidence="6">
    <location>
        <begin position="153"/>
        <end position="172"/>
    </location>
</feature>
<dbReference type="PANTHER" id="PTHR10981:SF8">
    <property type="entry name" value="BATTENIN"/>
    <property type="match status" value="1"/>
</dbReference>
<dbReference type="InterPro" id="IPR003492">
    <property type="entry name" value="Battenin_disease_Cln3"/>
</dbReference>
<dbReference type="EMBL" id="CATQJA010002704">
    <property type="protein sequence ID" value="CAJ0585345.1"/>
    <property type="molecule type" value="Genomic_DNA"/>
</dbReference>
<feature type="transmembrane region" description="Helical" evidence="6">
    <location>
        <begin position="14"/>
        <end position="35"/>
    </location>
</feature>
<gene>
    <name evidence="7" type="ORF">MSPICULIGERA_LOCUS23372</name>
</gene>
<keyword evidence="8" id="KW-1185">Reference proteome</keyword>
<feature type="transmembrane region" description="Helical" evidence="6">
    <location>
        <begin position="386"/>
        <end position="409"/>
    </location>
</feature>
<evidence type="ECO:0000256" key="5">
    <source>
        <dbReference type="ARBA" id="ARBA00023136"/>
    </source>
</evidence>
<keyword evidence="4 6" id="KW-1133">Transmembrane helix</keyword>
<dbReference type="InterPro" id="IPR018460">
    <property type="entry name" value="Battenin_disease_Cln3_subgr"/>
</dbReference>
<dbReference type="GO" id="GO:0051453">
    <property type="term" value="P:regulation of intracellular pH"/>
    <property type="evidence" value="ECO:0007669"/>
    <property type="project" value="TreeGrafter"/>
</dbReference>
<evidence type="ECO:0000256" key="3">
    <source>
        <dbReference type="ARBA" id="ARBA00022692"/>
    </source>
</evidence>
<feature type="non-terminal residue" evidence="7">
    <location>
        <position position="1"/>
    </location>
</feature>
<dbReference type="GO" id="GO:0007040">
    <property type="term" value="P:lysosome organization"/>
    <property type="evidence" value="ECO:0007669"/>
    <property type="project" value="TreeGrafter"/>
</dbReference>
<feature type="transmembrane region" description="Helical" evidence="6">
    <location>
        <begin position="192"/>
        <end position="216"/>
    </location>
</feature>
<dbReference type="SUPFAM" id="SSF103473">
    <property type="entry name" value="MFS general substrate transporter"/>
    <property type="match status" value="1"/>
</dbReference>
<accession>A0AA36DCR3</accession>
<comment type="similarity">
    <text evidence="2 6">Belongs to the battenin family.</text>
</comment>
<proteinExistence type="inferred from homology"/>
<dbReference type="GO" id="GO:0012505">
    <property type="term" value="C:endomembrane system"/>
    <property type="evidence" value="ECO:0007669"/>
    <property type="project" value="UniProtKB-SubCell"/>
</dbReference>
<evidence type="ECO:0000256" key="2">
    <source>
        <dbReference type="ARBA" id="ARBA00007467"/>
    </source>
</evidence>
<dbReference type="Pfam" id="PF02487">
    <property type="entry name" value="CLN3"/>
    <property type="match status" value="1"/>
</dbReference>
<dbReference type="PANTHER" id="PTHR10981">
    <property type="entry name" value="BATTENIN"/>
    <property type="match status" value="1"/>
</dbReference>